<dbReference type="EC" id="2.3.2.27" evidence="2"/>
<evidence type="ECO:0000256" key="2">
    <source>
        <dbReference type="ARBA" id="ARBA00012483"/>
    </source>
</evidence>
<evidence type="ECO:0000256" key="3">
    <source>
        <dbReference type="ARBA" id="ARBA00022679"/>
    </source>
</evidence>
<comment type="catalytic activity">
    <reaction evidence="1">
        <text>S-ubiquitinyl-[E2 ubiquitin-conjugating enzyme]-L-cysteine + [acceptor protein]-L-lysine = [E2 ubiquitin-conjugating enzyme]-L-cysteine + N(6)-ubiquitinyl-[acceptor protein]-L-lysine.</text>
        <dbReference type="EC" id="2.3.2.27"/>
    </reaction>
</comment>
<accession>A0AAN9EEE7</accession>
<name>A0AAN9EEE7_CROPI</name>
<gene>
    <name evidence="6" type="ORF">RIF29_29222</name>
</gene>
<evidence type="ECO:0000256" key="5">
    <source>
        <dbReference type="ARBA" id="ARBA00023163"/>
    </source>
</evidence>
<evidence type="ECO:0000256" key="1">
    <source>
        <dbReference type="ARBA" id="ARBA00000900"/>
    </source>
</evidence>
<evidence type="ECO:0000313" key="6">
    <source>
        <dbReference type="EMBL" id="KAK7255801.1"/>
    </source>
</evidence>
<sequence length="139" mass="15987">MRRKHIAHVVTSQFIAWLEEKARLPSRQRNAGDSFILPLCPFLHDKTSTFWHELSCFAEGCYKMETYDAVVEYRQQKYPRKDMNVAGKASGAARHSNPIAVPPRKAANLDSLNRTNNTPQLIPTHLTLSSERVHHKLFF</sequence>
<proteinExistence type="predicted"/>
<keyword evidence="5" id="KW-0804">Transcription</keyword>
<keyword evidence="3" id="KW-0808">Transferase</keyword>
<dbReference type="PANTHER" id="PTHR46077">
    <property type="entry name" value="E3 UBIQUITIN-PROTEIN LIGASE TOPORS"/>
    <property type="match status" value="1"/>
</dbReference>
<organism evidence="6 7">
    <name type="scientific">Crotalaria pallida</name>
    <name type="common">Smooth rattlebox</name>
    <name type="synonym">Crotalaria striata</name>
    <dbReference type="NCBI Taxonomy" id="3830"/>
    <lineage>
        <taxon>Eukaryota</taxon>
        <taxon>Viridiplantae</taxon>
        <taxon>Streptophyta</taxon>
        <taxon>Embryophyta</taxon>
        <taxon>Tracheophyta</taxon>
        <taxon>Spermatophyta</taxon>
        <taxon>Magnoliopsida</taxon>
        <taxon>eudicotyledons</taxon>
        <taxon>Gunneridae</taxon>
        <taxon>Pentapetalae</taxon>
        <taxon>rosids</taxon>
        <taxon>fabids</taxon>
        <taxon>Fabales</taxon>
        <taxon>Fabaceae</taxon>
        <taxon>Papilionoideae</taxon>
        <taxon>50 kb inversion clade</taxon>
        <taxon>genistoids sensu lato</taxon>
        <taxon>core genistoids</taxon>
        <taxon>Crotalarieae</taxon>
        <taxon>Crotalaria</taxon>
    </lineage>
</organism>
<evidence type="ECO:0000256" key="4">
    <source>
        <dbReference type="ARBA" id="ARBA00023015"/>
    </source>
</evidence>
<dbReference type="GO" id="GO:0000209">
    <property type="term" value="P:protein polyubiquitination"/>
    <property type="evidence" value="ECO:0007669"/>
    <property type="project" value="TreeGrafter"/>
</dbReference>
<dbReference type="Proteomes" id="UP001372338">
    <property type="component" value="Unassembled WGS sequence"/>
</dbReference>
<keyword evidence="7" id="KW-1185">Reference proteome</keyword>
<dbReference type="AlphaFoldDB" id="A0AAN9EEE7"/>
<keyword evidence="4" id="KW-0805">Transcription regulation</keyword>
<comment type="caution">
    <text evidence="6">The sequence shown here is derived from an EMBL/GenBank/DDBJ whole genome shotgun (WGS) entry which is preliminary data.</text>
</comment>
<reference evidence="6 7" key="1">
    <citation type="submission" date="2024-01" db="EMBL/GenBank/DDBJ databases">
        <title>The genomes of 5 underutilized Papilionoideae crops provide insights into root nodulation and disease resistanc.</title>
        <authorList>
            <person name="Yuan L."/>
        </authorList>
    </citation>
    <scope>NUCLEOTIDE SEQUENCE [LARGE SCALE GENOMIC DNA]</scope>
    <source>
        <strain evidence="6">ZHUSHIDOU_FW_LH</strain>
        <tissue evidence="6">Leaf</tissue>
    </source>
</reference>
<protein>
    <recommendedName>
        <fullName evidence="2">RING-type E3 ubiquitin transferase</fullName>
        <ecNumber evidence="2">2.3.2.27</ecNumber>
    </recommendedName>
</protein>
<evidence type="ECO:0000313" key="7">
    <source>
        <dbReference type="Proteomes" id="UP001372338"/>
    </source>
</evidence>
<dbReference type="GO" id="GO:0061630">
    <property type="term" value="F:ubiquitin protein ligase activity"/>
    <property type="evidence" value="ECO:0007669"/>
    <property type="project" value="UniProtKB-EC"/>
</dbReference>
<dbReference type="EMBL" id="JAYWIO010000006">
    <property type="protein sequence ID" value="KAK7255801.1"/>
    <property type="molecule type" value="Genomic_DNA"/>
</dbReference>
<dbReference type="GO" id="GO:0006513">
    <property type="term" value="P:protein monoubiquitination"/>
    <property type="evidence" value="ECO:0007669"/>
    <property type="project" value="TreeGrafter"/>
</dbReference>
<dbReference type="PANTHER" id="PTHR46077:SF1">
    <property type="entry name" value="TOP1 BINDING ARGININE_SERINE RICH PROTEIN, E3 UBIQUITIN LIGASE"/>
    <property type="match status" value="1"/>
</dbReference>